<dbReference type="Pfam" id="PF13852">
    <property type="entry name" value="DUF4197"/>
    <property type="match status" value="1"/>
</dbReference>
<keyword evidence="2" id="KW-1185">Reference proteome</keyword>
<dbReference type="InterPro" id="IPR025245">
    <property type="entry name" value="DUF4197"/>
</dbReference>
<sequence length="244" mass="26599">MKYKIAIALAFSGFVYTQTNAQIKLGDVINTASTVISDGNINLSTDEIAAGLREALDKGIDEQVQKLTAEDGFYKNELVKIVLPEELQKVDKALRKMGLGDLADEGIKSMNRAAEDAVKEATPIFVDAVKGITFTDAKNILLGEDTAATSYLQGKTNTALYEKFSPVIDSSFAKVGAADIWKKIITKYNSIPFAKKVNPDLIDYVTSEALNGVFTMIAVEEKEIRTDLSSRTTDLLQKVFGAQD</sequence>
<dbReference type="Proteomes" id="UP001143543">
    <property type="component" value="Unassembled WGS sequence"/>
</dbReference>
<evidence type="ECO:0008006" key="3">
    <source>
        <dbReference type="Google" id="ProtNLM"/>
    </source>
</evidence>
<dbReference type="RefSeq" id="WP_281766255.1">
    <property type="nucleotide sequence ID" value="NZ_BRVO01000004.1"/>
</dbReference>
<proteinExistence type="predicted"/>
<dbReference type="EMBL" id="BRVO01000004">
    <property type="protein sequence ID" value="GLB50622.1"/>
    <property type="molecule type" value="Genomic_DNA"/>
</dbReference>
<comment type="caution">
    <text evidence="1">The sequence shown here is derived from an EMBL/GenBank/DDBJ whole genome shotgun (WGS) entry which is preliminary data.</text>
</comment>
<protein>
    <recommendedName>
        <fullName evidence="3">DUF4197 domain-containing protein</fullName>
    </recommendedName>
</protein>
<organism evidence="1 2">
    <name type="scientific">Neptunitalea lumnitzerae</name>
    <dbReference type="NCBI Taxonomy" id="2965509"/>
    <lineage>
        <taxon>Bacteria</taxon>
        <taxon>Pseudomonadati</taxon>
        <taxon>Bacteroidota</taxon>
        <taxon>Flavobacteriia</taxon>
        <taxon>Flavobacteriales</taxon>
        <taxon>Flavobacteriaceae</taxon>
        <taxon>Neptunitalea</taxon>
    </lineage>
</organism>
<evidence type="ECO:0000313" key="1">
    <source>
        <dbReference type="EMBL" id="GLB50622.1"/>
    </source>
</evidence>
<reference evidence="1" key="1">
    <citation type="submission" date="2022-07" db="EMBL/GenBank/DDBJ databases">
        <title>Taxonomy of Novel Oxalotrophic and Methylotrophic Bacteria.</title>
        <authorList>
            <person name="Sahin N."/>
            <person name="Tani A."/>
        </authorList>
    </citation>
    <scope>NUCLEOTIDE SEQUENCE</scope>
    <source>
        <strain evidence="1">Y10</strain>
    </source>
</reference>
<gene>
    <name evidence="1" type="ORF">Y10_29900</name>
</gene>
<accession>A0ABQ5MNQ5</accession>
<name>A0ABQ5MNQ5_9FLAO</name>
<evidence type="ECO:0000313" key="2">
    <source>
        <dbReference type="Proteomes" id="UP001143543"/>
    </source>
</evidence>